<keyword evidence="2" id="KW-1185">Reference proteome</keyword>
<evidence type="ECO:0000313" key="1">
    <source>
        <dbReference type="EMBL" id="CAI8037836.1"/>
    </source>
</evidence>
<dbReference type="SUPFAM" id="SSF52540">
    <property type="entry name" value="P-loop containing nucleoside triphosphate hydrolases"/>
    <property type="match status" value="1"/>
</dbReference>
<dbReference type="AlphaFoldDB" id="A0AA35T008"/>
<sequence>MTMIPDLGLSPLEVHCEDLIADPAKTLSDICRFLDLECPADYLKMCVDKTFKTVSESRHTVDWDPNTLPLLIKELRTFPFFQRYNLSTTDIR</sequence>
<reference evidence="1" key="1">
    <citation type="submission" date="2023-03" db="EMBL/GenBank/DDBJ databases">
        <authorList>
            <person name="Steffen K."/>
            <person name="Cardenas P."/>
        </authorList>
    </citation>
    <scope>NUCLEOTIDE SEQUENCE</scope>
</reference>
<proteinExistence type="predicted"/>
<dbReference type="Proteomes" id="UP001174909">
    <property type="component" value="Unassembled WGS sequence"/>
</dbReference>
<dbReference type="Gene3D" id="3.40.50.300">
    <property type="entry name" value="P-loop containing nucleotide triphosphate hydrolases"/>
    <property type="match status" value="1"/>
</dbReference>
<comment type="caution">
    <text evidence="1">The sequence shown here is derived from an EMBL/GenBank/DDBJ whole genome shotgun (WGS) entry which is preliminary data.</text>
</comment>
<evidence type="ECO:0000313" key="2">
    <source>
        <dbReference type="Proteomes" id="UP001174909"/>
    </source>
</evidence>
<gene>
    <name evidence="1" type="ORF">GBAR_LOCUS21147</name>
</gene>
<dbReference type="EMBL" id="CASHTH010002963">
    <property type="protein sequence ID" value="CAI8037836.1"/>
    <property type="molecule type" value="Genomic_DNA"/>
</dbReference>
<organism evidence="1 2">
    <name type="scientific">Geodia barretti</name>
    <name type="common">Barrett's horny sponge</name>
    <dbReference type="NCBI Taxonomy" id="519541"/>
    <lineage>
        <taxon>Eukaryota</taxon>
        <taxon>Metazoa</taxon>
        <taxon>Porifera</taxon>
        <taxon>Demospongiae</taxon>
        <taxon>Heteroscleromorpha</taxon>
        <taxon>Tetractinellida</taxon>
        <taxon>Astrophorina</taxon>
        <taxon>Geodiidae</taxon>
        <taxon>Geodia</taxon>
    </lineage>
</organism>
<evidence type="ECO:0008006" key="3">
    <source>
        <dbReference type="Google" id="ProtNLM"/>
    </source>
</evidence>
<accession>A0AA35T008</accession>
<dbReference type="InterPro" id="IPR027417">
    <property type="entry name" value="P-loop_NTPase"/>
</dbReference>
<name>A0AA35T008_GEOBA</name>
<protein>
    <recommendedName>
        <fullName evidence="3">Sulfotransferase</fullName>
    </recommendedName>
</protein>